<sequence>MPTTSCASSTTRTPRAKAGLVLALVCLVGAATGATAGETLSNPLLDYFRRDTGREDPRLMMDRYATVITQVSGLRLDPLPQVESASRGDILATYFKQSPFLWDADQEGEVAGQIALFRTLGLIPADFALAARDQASPLNGIAGIYDPSGKHVLLVKGASGDELARTLTHELVHAAQDQAIGLTAYQERYSGTLDATLAATALLEGQAQAVQVLQMLRSQMPDDAETYLAEILSQPMELVPTPGEQFLSELSLAPYGAGALFVLQRYQDGQEKDFAAMFDQVPTTTEQILHRDKFVAGEEPEQSPLAGKAEGIAKALGGTVLYQTRLGELVIASLMAKSDDESASRAAAGWNGDWAVVIQMRDGANVALLDTLWDSTEDAADVVAVLNAPAPAETLPDAPSSPRILHDAKRVLLISGPDDAVAETEAVVRTLDLAPSP</sequence>
<evidence type="ECO:0008006" key="4">
    <source>
        <dbReference type="Google" id="ProtNLM"/>
    </source>
</evidence>
<evidence type="ECO:0000313" key="2">
    <source>
        <dbReference type="EMBL" id="EGV30585.1"/>
    </source>
</evidence>
<dbReference type="AlphaFoldDB" id="G2E2N1"/>
<evidence type="ECO:0000313" key="3">
    <source>
        <dbReference type="Proteomes" id="UP000004200"/>
    </source>
</evidence>
<comment type="caution">
    <text evidence="2">The sequence shown here is derived from an EMBL/GenBank/DDBJ whole genome shotgun (WGS) entry which is preliminary data.</text>
</comment>
<dbReference type="EMBL" id="AFWT01000017">
    <property type="protein sequence ID" value="EGV30585.1"/>
    <property type="molecule type" value="Genomic_DNA"/>
</dbReference>
<keyword evidence="1" id="KW-0732">Signal</keyword>
<gene>
    <name evidence="2" type="ORF">ThidrDRAFT_2544</name>
</gene>
<dbReference type="Proteomes" id="UP000004200">
    <property type="component" value="Unassembled WGS sequence"/>
</dbReference>
<organism evidence="2 3">
    <name type="scientific">Thiorhodococcus drewsii AZ1</name>
    <dbReference type="NCBI Taxonomy" id="765913"/>
    <lineage>
        <taxon>Bacteria</taxon>
        <taxon>Pseudomonadati</taxon>
        <taxon>Pseudomonadota</taxon>
        <taxon>Gammaproteobacteria</taxon>
        <taxon>Chromatiales</taxon>
        <taxon>Chromatiaceae</taxon>
        <taxon>Thiorhodococcus</taxon>
    </lineage>
</organism>
<feature type="signal peptide" evidence="1">
    <location>
        <begin position="1"/>
        <end position="36"/>
    </location>
</feature>
<keyword evidence="3" id="KW-1185">Reference proteome</keyword>
<feature type="chain" id="PRO_5003428340" description="DUF4157 domain-containing protein" evidence="1">
    <location>
        <begin position="37"/>
        <end position="437"/>
    </location>
</feature>
<dbReference type="eggNOG" id="COG2856">
    <property type="taxonomic scope" value="Bacteria"/>
</dbReference>
<evidence type="ECO:0000256" key="1">
    <source>
        <dbReference type="SAM" id="SignalP"/>
    </source>
</evidence>
<accession>G2E2N1</accession>
<dbReference type="STRING" id="765913.ThidrDRAFT_2544"/>
<protein>
    <recommendedName>
        <fullName evidence="4">DUF4157 domain-containing protein</fullName>
    </recommendedName>
</protein>
<name>G2E2N1_9GAMM</name>
<reference evidence="2 3" key="1">
    <citation type="submission" date="2011-06" db="EMBL/GenBank/DDBJ databases">
        <title>The draft genome of Thiorhodococcus drewsii AZ1.</title>
        <authorList>
            <consortium name="US DOE Joint Genome Institute (JGI-PGF)"/>
            <person name="Lucas S."/>
            <person name="Han J."/>
            <person name="Lapidus A."/>
            <person name="Cheng J.-F."/>
            <person name="Goodwin L."/>
            <person name="Pitluck S."/>
            <person name="Peters L."/>
            <person name="Land M.L."/>
            <person name="Hauser L."/>
            <person name="Vogl K."/>
            <person name="Liu Z."/>
            <person name="Imhoff J."/>
            <person name="Thiel V."/>
            <person name="Frigaard N.-U."/>
            <person name="Bryant D.A."/>
            <person name="Woyke T.J."/>
        </authorList>
    </citation>
    <scope>NUCLEOTIDE SEQUENCE [LARGE SCALE GENOMIC DNA]</scope>
    <source>
        <strain evidence="2 3">AZ1</strain>
    </source>
</reference>
<proteinExistence type="predicted"/>